<reference evidence="16 17" key="1">
    <citation type="submission" date="2016-05" db="EMBL/GenBank/DDBJ databases">
        <title>Genomic Taxonomy of the Vibrionaceae.</title>
        <authorList>
            <person name="Gomez-Gil B."/>
            <person name="Enciso-Ibarra J."/>
        </authorList>
    </citation>
    <scope>NUCLEOTIDE SEQUENCE [LARGE SCALE GENOMIC DNA]</scope>
    <source>
        <strain evidence="16 17">CAIM 1920</strain>
    </source>
</reference>
<evidence type="ECO:0000256" key="8">
    <source>
        <dbReference type="ARBA" id="ARBA00022963"/>
    </source>
</evidence>
<evidence type="ECO:0000256" key="2">
    <source>
        <dbReference type="ARBA" id="ARBA00004383"/>
    </source>
</evidence>
<dbReference type="GO" id="GO:0016042">
    <property type="term" value="P:lipid catabolic process"/>
    <property type="evidence" value="ECO:0007669"/>
    <property type="project" value="UniProtKB-KW"/>
</dbReference>
<evidence type="ECO:0000256" key="12">
    <source>
        <dbReference type="ARBA" id="ARBA00023186"/>
    </source>
</evidence>
<evidence type="ECO:0000256" key="4">
    <source>
        <dbReference type="ARBA" id="ARBA00019692"/>
    </source>
</evidence>
<evidence type="ECO:0000256" key="1">
    <source>
        <dbReference type="ARBA" id="ARBA00003280"/>
    </source>
</evidence>
<evidence type="ECO:0000256" key="9">
    <source>
        <dbReference type="ARBA" id="ARBA00022989"/>
    </source>
</evidence>
<evidence type="ECO:0000256" key="14">
    <source>
        <dbReference type="ARBA" id="ARBA00031542"/>
    </source>
</evidence>
<keyword evidence="6" id="KW-0997">Cell inner membrane</keyword>
<dbReference type="EMBL" id="LYBM01000020">
    <property type="protein sequence ID" value="ODA33038.1"/>
    <property type="molecule type" value="Genomic_DNA"/>
</dbReference>
<dbReference type="SUPFAM" id="SSF158855">
    <property type="entry name" value="Lipase chaperone-like"/>
    <property type="match status" value="1"/>
</dbReference>
<evidence type="ECO:0000256" key="3">
    <source>
        <dbReference type="ARBA" id="ARBA00010358"/>
    </source>
</evidence>
<keyword evidence="12" id="KW-0143">Chaperone</keyword>
<evidence type="ECO:0000256" key="13">
    <source>
        <dbReference type="ARBA" id="ARBA00030948"/>
    </source>
</evidence>
<comment type="similarity">
    <text evidence="3">Belongs to the lipase chaperone family.</text>
</comment>
<keyword evidence="10" id="KW-0443">Lipid metabolism</keyword>
<dbReference type="Pfam" id="PF03280">
    <property type="entry name" value="Lipase_chap"/>
    <property type="match status" value="1"/>
</dbReference>
<keyword evidence="7" id="KW-0812">Transmembrane</keyword>
<name>A0A1C3EII8_9GAMM</name>
<comment type="subcellular location">
    <subcellularLocation>
        <location evidence="2">Cell inner membrane</location>
        <topology evidence="2">Single-pass membrane protein</topology>
        <orientation evidence="2">Periplasmic side</orientation>
    </subcellularLocation>
</comment>
<keyword evidence="5" id="KW-1003">Cell membrane</keyword>
<sequence length="283" mass="32161">MKKILFVVSSLIIVTVTLSLLLNDDPNKSKYATSSQQGTKVDIGSSRDLFEYFLSTSGERDVGDIKAQFEKFILEGGYPLPGQEALFDKYIAYRQSLSLLTIEDQNQMSLTYLEDLFERLKALQAEHFTEQEIAMLFGGENSVRDLFLKQRRWAEDGLSEEIRQQLLQDELSQLPPYLVKAYKNADVLNELSAASEKTGQEKFLAREALVGYDAAVRLEKLDQEEAAFEKKLASYLAKRDAMIADGSGDTEQAISELRQQSFLPVELRRIEALERIHDQRGEK</sequence>
<evidence type="ECO:0000313" key="16">
    <source>
        <dbReference type="EMBL" id="ODA33038.1"/>
    </source>
</evidence>
<evidence type="ECO:0000256" key="10">
    <source>
        <dbReference type="ARBA" id="ARBA00023098"/>
    </source>
</evidence>
<protein>
    <recommendedName>
        <fullName evidence="4">Lipase chaperone</fullName>
    </recommendedName>
    <alternativeName>
        <fullName evidence="15">Lipase foldase</fullName>
    </alternativeName>
    <alternativeName>
        <fullName evidence="13">Lipase helper protein</fullName>
    </alternativeName>
    <alternativeName>
        <fullName evidence="14">Lipase modulator</fullName>
    </alternativeName>
</protein>
<keyword evidence="17" id="KW-1185">Reference proteome</keyword>
<dbReference type="RefSeq" id="WP_068902607.1">
    <property type="nucleotide sequence ID" value="NZ_JBHUIF010000015.1"/>
</dbReference>
<dbReference type="GO" id="GO:0051082">
    <property type="term" value="F:unfolded protein binding"/>
    <property type="evidence" value="ECO:0007669"/>
    <property type="project" value="InterPro"/>
</dbReference>
<evidence type="ECO:0000256" key="6">
    <source>
        <dbReference type="ARBA" id="ARBA00022519"/>
    </source>
</evidence>
<comment type="caution">
    <text evidence="16">The sequence shown here is derived from an EMBL/GenBank/DDBJ whole genome shotgun (WGS) entry which is preliminary data.</text>
</comment>
<organism evidence="16 17">
    <name type="scientific">Veronia pacifica</name>
    <dbReference type="NCBI Taxonomy" id="1080227"/>
    <lineage>
        <taxon>Bacteria</taxon>
        <taxon>Pseudomonadati</taxon>
        <taxon>Pseudomonadota</taxon>
        <taxon>Gammaproteobacteria</taxon>
        <taxon>Vibrionales</taxon>
        <taxon>Vibrionaceae</taxon>
        <taxon>Veronia</taxon>
    </lineage>
</organism>
<dbReference type="InterPro" id="IPR004961">
    <property type="entry name" value="Lipase_chaperone"/>
</dbReference>
<comment type="function">
    <text evidence="1">May be involved in the folding of the extracellular lipase during its passage through the periplasm.</text>
</comment>
<evidence type="ECO:0000256" key="15">
    <source>
        <dbReference type="ARBA" id="ARBA00033028"/>
    </source>
</evidence>
<evidence type="ECO:0000256" key="11">
    <source>
        <dbReference type="ARBA" id="ARBA00023136"/>
    </source>
</evidence>
<proteinExistence type="inferred from homology"/>
<keyword evidence="9" id="KW-1133">Transmembrane helix</keyword>
<dbReference type="AlphaFoldDB" id="A0A1C3EII8"/>
<dbReference type="STRING" id="1080227.A8L45_12165"/>
<dbReference type="Proteomes" id="UP000094936">
    <property type="component" value="Unassembled WGS sequence"/>
</dbReference>
<keyword evidence="8" id="KW-0442">Lipid degradation</keyword>
<gene>
    <name evidence="16" type="ORF">A8L45_12165</name>
</gene>
<dbReference type="GO" id="GO:0006457">
    <property type="term" value="P:protein folding"/>
    <property type="evidence" value="ECO:0007669"/>
    <property type="project" value="InterPro"/>
</dbReference>
<evidence type="ECO:0000313" key="17">
    <source>
        <dbReference type="Proteomes" id="UP000094936"/>
    </source>
</evidence>
<keyword evidence="11" id="KW-0472">Membrane</keyword>
<evidence type="ECO:0000256" key="7">
    <source>
        <dbReference type="ARBA" id="ARBA00022692"/>
    </source>
</evidence>
<dbReference type="GO" id="GO:0005886">
    <property type="term" value="C:plasma membrane"/>
    <property type="evidence" value="ECO:0007669"/>
    <property type="project" value="UniProtKB-SubCell"/>
</dbReference>
<accession>A0A1C3EII8</accession>
<evidence type="ECO:0000256" key="5">
    <source>
        <dbReference type="ARBA" id="ARBA00022475"/>
    </source>
</evidence>